<gene>
    <name evidence="3" type="ORF">EVG20_g5923</name>
</gene>
<dbReference type="Pfam" id="PF00566">
    <property type="entry name" value="RabGAP-TBC"/>
    <property type="match status" value="1"/>
</dbReference>
<feature type="compositionally biased region" description="Low complexity" evidence="1">
    <location>
        <begin position="278"/>
        <end position="290"/>
    </location>
</feature>
<name>A0A4Y9YS23_9AGAM</name>
<reference evidence="3 4" key="1">
    <citation type="submission" date="2019-02" db="EMBL/GenBank/DDBJ databases">
        <title>Genome sequencing of the rare red list fungi Dentipellis fragilis.</title>
        <authorList>
            <person name="Buettner E."/>
            <person name="Kellner H."/>
        </authorList>
    </citation>
    <scope>NUCLEOTIDE SEQUENCE [LARGE SCALE GENOMIC DNA]</scope>
    <source>
        <strain evidence="3 4">DSM 105465</strain>
    </source>
</reference>
<feature type="region of interest" description="Disordered" evidence="1">
    <location>
        <begin position="72"/>
        <end position="112"/>
    </location>
</feature>
<dbReference type="PROSITE" id="PS50086">
    <property type="entry name" value="TBC_RABGAP"/>
    <property type="match status" value="1"/>
</dbReference>
<evidence type="ECO:0000313" key="4">
    <source>
        <dbReference type="Proteomes" id="UP000298327"/>
    </source>
</evidence>
<dbReference type="SMART" id="SM00164">
    <property type="entry name" value="TBC"/>
    <property type="match status" value="1"/>
</dbReference>
<feature type="compositionally biased region" description="Basic and acidic residues" evidence="1">
    <location>
        <begin position="242"/>
        <end position="253"/>
    </location>
</feature>
<proteinExistence type="predicted"/>
<evidence type="ECO:0000313" key="3">
    <source>
        <dbReference type="EMBL" id="TFY64498.1"/>
    </source>
</evidence>
<dbReference type="GO" id="GO:0005096">
    <property type="term" value="F:GTPase activator activity"/>
    <property type="evidence" value="ECO:0007669"/>
    <property type="project" value="TreeGrafter"/>
</dbReference>
<comment type="caution">
    <text evidence="3">The sequence shown here is derived from an EMBL/GenBank/DDBJ whole genome shotgun (WGS) entry which is preliminary data.</text>
</comment>
<accession>A0A4Y9YS23</accession>
<feature type="region of interest" description="Disordered" evidence="1">
    <location>
        <begin position="150"/>
        <end position="356"/>
    </location>
</feature>
<protein>
    <recommendedName>
        <fullName evidence="2">Rab-GAP TBC domain-containing protein</fullName>
    </recommendedName>
</protein>
<evidence type="ECO:0000256" key="1">
    <source>
        <dbReference type="SAM" id="MobiDB-lite"/>
    </source>
</evidence>
<feature type="compositionally biased region" description="Low complexity" evidence="1">
    <location>
        <begin position="164"/>
        <end position="184"/>
    </location>
</feature>
<dbReference type="PANTHER" id="PTHR47219">
    <property type="entry name" value="RAB GTPASE-ACTIVATING PROTEIN 1-LIKE"/>
    <property type="match status" value="1"/>
</dbReference>
<dbReference type="InterPro" id="IPR035969">
    <property type="entry name" value="Rab-GAP_TBC_sf"/>
</dbReference>
<dbReference type="PANTHER" id="PTHR47219:SF15">
    <property type="entry name" value="TBC1 DOMAIN FAMILY MEMBER 12 ISOFORM X1"/>
    <property type="match status" value="1"/>
</dbReference>
<dbReference type="AlphaFoldDB" id="A0A4Y9YS23"/>
<dbReference type="STRING" id="205917.A0A4Y9YS23"/>
<keyword evidence="4" id="KW-1185">Reference proteome</keyword>
<feature type="compositionally biased region" description="Polar residues" evidence="1">
    <location>
        <begin position="150"/>
        <end position="163"/>
    </location>
</feature>
<dbReference type="EMBL" id="SEOQ01000371">
    <property type="protein sequence ID" value="TFY64498.1"/>
    <property type="molecule type" value="Genomic_DNA"/>
</dbReference>
<dbReference type="OrthoDB" id="289721at2759"/>
<dbReference type="Gene3D" id="1.10.472.80">
    <property type="entry name" value="Ypt/Rab-GAP domain of gyp1p, domain 3"/>
    <property type="match status" value="1"/>
</dbReference>
<feature type="domain" description="Rab-GAP TBC" evidence="2">
    <location>
        <begin position="438"/>
        <end position="658"/>
    </location>
</feature>
<dbReference type="Proteomes" id="UP000298327">
    <property type="component" value="Unassembled WGS sequence"/>
</dbReference>
<dbReference type="GO" id="GO:0031267">
    <property type="term" value="F:small GTPase binding"/>
    <property type="evidence" value="ECO:0007669"/>
    <property type="project" value="TreeGrafter"/>
</dbReference>
<organism evidence="3 4">
    <name type="scientific">Dentipellis fragilis</name>
    <dbReference type="NCBI Taxonomy" id="205917"/>
    <lineage>
        <taxon>Eukaryota</taxon>
        <taxon>Fungi</taxon>
        <taxon>Dikarya</taxon>
        <taxon>Basidiomycota</taxon>
        <taxon>Agaricomycotina</taxon>
        <taxon>Agaricomycetes</taxon>
        <taxon>Russulales</taxon>
        <taxon>Hericiaceae</taxon>
        <taxon>Dentipellis</taxon>
    </lineage>
</organism>
<feature type="compositionally biased region" description="Polar residues" evidence="1">
    <location>
        <begin position="192"/>
        <end position="203"/>
    </location>
</feature>
<dbReference type="SUPFAM" id="SSF47923">
    <property type="entry name" value="Ypt/Rab-GAP domain of gyp1p"/>
    <property type="match status" value="2"/>
</dbReference>
<feature type="compositionally biased region" description="Polar residues" evidence="1">
    <location>
        <begin position="308"/>
        <end position="322"/>
    </location>
</feature>
<dbReference type="InterPro" id="IPR050302">
    <property type="entry name" value="Rab_GAP_TBC_domain"/>
</dbReference>
<dbReference type="InterPro" id="IPR000195">
    <property type="entry name" value="Rab-GAP-TBC_dom"/>
</dbReference>
<evidence type="ECO:0000259" key="2">
    <source>
        <dbReference type="PROSITE" id="PS50086"/>
    </source>
</evidence>
<dbReference type="Gene3D" id="1.10.8.270">
    <property type="entry name" value="putative rabgap domain of human tbc1 domain family member 14 like domains"/>
    <property type="match status" value="1"/>
</dbReference>
<sequence length="893" mass="99198">MFGTQRKVVEVGVDAEEKPVLKDMIHMITCGCIHGSIPGASEARTAAAPPDLFARCALLYHPTLPGKLAMAESTSWTDPEDPIAIPPTTRETKTPPAPFYLDDAFSDGDENDDVLEFSSQSLRAELAKNLSPTTNEDQEDVQNIAPSIPNASVSTLDMNGHTDSSPSAPGSTLTSPPTLSPSAHHAPELVSHSPSSQFEQISLSDGPAAENPDPETPPRRHSEGSQGEGSIGAHPDILPATDDDHGVPPEHQKSPTVHPEVMSPSAPEEATQSPPPSQVIIIPPHSSSSPPSGPDTARTSSFEHHRTPSTAGHGQRAVSTPSLYIPTTPKTAPLRPSAGHKPTRSTGPSTFEKVVSRTRPSFLPPKTREEDDKHLADWEKMMKQSRIAEEKRRQALAERRLVREQKIEESLHRWEKDIMPDWKVVDKNPALRRLWWAGIPTKLRASLWERAVGNALALSKGGVTSLTSGIEYDAEVVRLEIDSYRMCLARAKRALAAGTFPTTTLSLIEEDVQTTLPSIHIFHPETGPMYEDLKEMLYAWVVARSDEGLGYTKGVAKIAAMILLNMPAVQGFIVMRNLLERQCMRAFYGGLATKDEVEAYYRIFDTLLADGMPKIYFNFKQHQISPAAYLPEWIVPLFLDHLPFEACARIWDVILLEGDAFVYRASLAILAVLEPRLFFPDRQELLELLRGQNKAALEVAKRDGRPHNGGRYEIYGVDEETLWDRIDSMDDWWKESTWTRLLQRELPDLLGLKQLWFFTDPIWLQYSVLVFAISEPRRCGAADSRIASEYGSYDIPTGPPIYKGLPATRRRTSQASLRSLLKTTTPPLHKHILTFRTLNMPFGLTVAARRPALLLFVTLESLLIAGVWSQYRRPSAILKAKPKSHIPPAKVFW</sequence>
<dbReference type="Gene3D" id="1.10.10.750">
    <property type="entry name" value="Ypt/Rab-GAP domain of gyp1p, domain 1"/>
    <property type="match status" value="1"/>
</dbReference>